<evidence type="ECO:0000259" key="1">
    <source>
        <dbReference type="Pfam" id="PF00590"/>
    </source>
</evidence>
<dbReference type="Gene3D" id="3.40.1010.10">
    <property type="entry name" value="Cobalt-precorrin-4 Transmethylase, Domain 1"/>
    <property type="match status" value="1"/>
</dbReference>
<dbReference type="CDD" id="cd11723">
    <property type="entry name" value="YabN_N_like"/>
    <property type="match status" value="1"/>
</dbReference>
<reference evidence="3" key="1">
    <citation type="journal article" date="2016" name="Genome Announc.">
        <title>Draft genomes of two strains of Paenibacillus glucanolyticus with capability to degrade lignocellulose.</title>
        <authorList>
            <person name="Mathews S.L."/>
            <person name="Pawlak J."/>
            <person name="Grunden A.M."/>
        </authorList>
    </citation>
    <scope>NUCLEOTIDE SEQUENCE [LARGE SCALE GENOMIC DNA]</scope>
    <source>
        <strain evidence="3">SLM1</strain>
    </source>
</reference>
<dbReference type="InterPro" id="IPR048011">
    <property type="entry name" value="NTP-PPase_MazG-like_C"/>
</dbReference>
<protein>
    <submittedName>
        <fullName evidence="3">MazG family protein</fullName>
    </submittedName>
</protein>
<dbReference type="FunFam" id="1.10.287.1080:FF:000003">
    <property type="entry name" value="Nucleoside triphosphate pyrophosphohydrolase"/>
    <property type="match status" value="1"/>
</dbReference>
<organism evidence="3 4">
    <name type="scientific">Paenibacillus glucanolyticus</name>
    <dbReference type="NCBI Taxonomy" id="59843"/>
    <lineage>
        <taxon>Bacteria</taxon>
        <taxon>Bacillati</taxon>
        <taxon>Bacillota</taxon>
        <taxon>Bacilli</taxon>
        <taxon>Bacillales</taxon>
        <taxon>Paenibacillaceae</taxon>
        <taxon>Paenibacillus</taxon>
    </lineage>
</organism>
<evidence type="ECO:0000259" key="2">
    <source>
        <dbReference type="Pfam" id="PF03819"/>
    </source>
</evidence>
<proteinExistence type="predicted"/>
<feature type="domain" description="NTP pyrophosphohydrolase MazG-like" evidence="2">
    <location>
        <begin position="260"/>
        <end position="333"/>
    </location>
</feature>
<accession>A0A163IYV7</accession>
<dbReference type="Pfam" id="PF00590">
    <property type="entry name" value="TP_methylase"/>
    <property type="match status" value="1"/>
</dbReference>
<dbReference type="CDD" id="cd11529">
    <property type="entry name" value="NTP-PPase_MazG_Cterm"/>
    <property type="match status" value="1"/>
</dbReference>
<dbReference type="Gene3D" id="1.10.287.1080">
    <property type="entry name" value="MazG-like"/>
    <property type="match status" value="2"/>
</dbReference>
<dbReference type="SUPFAM" id="SSF53790">
    <property type="entry name" value="Tetrapyrrole methylase"/>
    <property type="match status" value="1"/>
</dbReference>
<dbReference type="GO" id="GO:0008168">
    <property type="term" value="F:methyltransferase activity"/>
    <property type="evidence" value="ECO:0007669"/>
    <property type="project" value="InterPro"/>
</dbReference>
<evidence type="ECO:0000313" key="3">
    <source>
        <dbReference type="EMBL" id="KZS46243.1"/>
    </source>
</evidence>
<feature type="domain" description="Tetrapyrrole methylase" evidence="1">
    <location>
        <begin position="5"/>
        <end position="211"/>
    </location>
</feature>
<dbReference type="SUPFAM" id="SSF101386">
    <property type="entry name" value="all-alpha NTP pyrophosphatases"/>
    <property type="match status" value="2"/>
</dbReference>
<dbReference type="GO" id="GO:0046076">
    <property type="term" value="P:dTTP catabolic process"/>
    <property type="evidence" value="ECO:0007669"/>
    <property type="project" value="TreeGrafter"/>
</dbReference>
<dbReference type="InterPro" id="IPR048015">
    <property type="entry name" value="NTP-PPase_MazG-like_N"/>
</dbReference>
<evidence type="ECO:0000313" key="4">
    <source>
        <dbReference type="Proteomes" id="UP000076796"/>
    </source>
</evidence>
<dbReference type="STRING" id="59843.A3958_09650"/>
<dbReference type="AlphaFoldDB" id="A0A163IYV7"/>
<dbReference type="InterPro" id="IPR035013">
    <property type="entry name" value="YabN_N"/>
</dbReference>
<dbReference type="GO" id="GO:0006950">
    <property type="term" value="P:response to stress"/>
    <property type="evidence" value="ECO:0007669"/>
    <property type="project" value="UniProtKB-ARBA"/>
</dbReference>
<dbReference type="PANTHER" id="PTHR30522:SF0">
    <property type="entry name" value="NUCLEOSIDE TRIPHOSPHATE PYROPHOSPHOHYDROLASE"/>
    <property type="match status" value="1"/>
</dbReference>
<dbReference type="InterPro" id="IPR035996">
    <property type="entry name" value="4pyrrol_Methylase_sf"/>
</dbReference>
<dbReference type="GO" id="GO:0046081">
    <property type="term" value="P:dUTP catabolic process"/>
    <property type="evidence" value="ECO:0007669"/>
    <property type="project" value="TreeGrafter"/>
</dbReference>
<sequence>MSASITVVGLGSGNPDRLTIGIIKTMQRASKVYVRTLSHPVIAALNEFQVNPESFDHVYEAHDTFPEVYESIASALINLARAAEDNREIVYAVPGHPMVAEATVRLLRERCPGENVTLTVLGGESFLDEAFVRLGFDPIEGFQLLDAAELQASVLQPQLHTLIGQVYDMFTASEVKLALMELYPDDYPVIVGHALGVEGEEAIQRVPLYELDRIEGYGNLSLVYVPRSDDSQLRQRTFARLHEIVGILRSPEGCPWDREQTHESIRKNLIEETYEVLETIDEDDPEHMQEELGDLLLQIMLHSQMEEELGTFTVYDVIQALNDKLIFRHPHVFGKSSAKDAESALQNWEQMKAEEKRLKGLSPEKASVLDGIPRDLPALMKAYKLQKKASKVGFDWDNIEGVFQKIEEELGELRQAVAEGQSAEDTALELGDLLFAVSNAARFIGADPEESLSRTNRKFVSRFSYIEEQLALQGKSVEGSTLDEMEALWQAAKSGSSHSGGIHG</sequence>
<dbReference type="PANTHER" id="PTHR30522">
    <property type="entry name" value="NUCLEOSIDE TRIPHOSPHATE PYROPHOSPHOHYDROLASE"/>
    <property type="match status" value="1"/>
</dbReference>
<dbReference type="InterPro" id="IPR014777">
    <property type="entry name" value="4pyrrole_Mease_sub1"/>
</dbReference>
<dbReference type="FunFam" id="1.10.287.1080:FF:000001">
    <property type="entry name" value="Nucleoside triphosphate pyrophosphohydrolase"/>
    <property type="match status" value="1"/>
</dbReference>
<dbReference type="GO" id="GO:0046061">
    <property type="term" value="P:dATP catabolic process"/>
    <property type="evidence" value="ECO:0007669"/>
    <property type="project" value="TreeGrafter"/>
</dbReference>
<dbReference type="InterPro" id="IPR004518">
    <property type="entry name" value="MazG-like_dom"/>
</dbReference>
<gene>
    <name evidence="3" type="ORF">AWU65_10075</name>
</gene>
<comment type="caution">
    <text evidence="3">The sequence shown here is derived from an EMBL/GenBank/DDBJ whole genome shotgun (WGS) entry which is preliminary data.</text>
</comment>
<name>A0A163IYV7_9BACL</name>
<dbReference type="GO" id="GO:0046052">
    <property type="term" value="P:UTP catabolic process"/>
    <property type="evidence" value="ECO:0007669"/>
    <property type="project" value="TreeGrafter"/>
</dbReference>
<dbReference type="InterPro" id="IPR011551">
    <property type="entry name" value="NTP_PyrPHydrolase_MazG"/>
</dbReference>
<dbReference type="GO" id="GO:0047429">
    <property type="term" value="F:nucleoside triphosphate diphosphatase activity"/>
    <property type="evidence" value="ECO:0007669"/>
    <property type="project" value="InterPro"/>
</dbReference>
<dbReference type="InterPro" id="IPR024180">
    <property type="entry name" value="Tetrapyrrole_Mease/MazG_pred"/>
</dbReference>
<dbReference type="Pfam" id="PF03819">
    <property type="entry name" value="MazG"/>
    <property type="match status" value="1"/>
</dbReference>
<dbReference type="PIRSF" id="PIRSF002845">
    <property type="entry name" value="Ttrprl_mtas_MazG"/>
    <property type="match status" value="1"/>
</dbReference>
<dbReference type="EMBL" id="LWMH01000001">
    <property type="protein sequence ID" value="KZS46243.1"/>
    <property type="molecule type" value="Genomic_DNA"/>
</dbReference>
<dbReference type="GO" id="GO:0006203">
    <property type="term" value="P:dGTP catabolic process"/>
    <property type="evidence" value="ECO:0007669"/>
    <property type="project" value="TreeGrafter"/>
</dbReference>
<dbReference type="Proteomes" id="UP000076796">
    <property type="component" value="Unassembled WGS sequence"/>
</dbReference>
<dbReference type="GeneID" id="97558473"/>
<dbReference type="OrthoDB" id="9808939at2"/>
<dbReference type="GO" id="GO:0046047">
    <property type="term" value="P:TTP catabolic process"/>
    <property type="evidence" value="ECO:0007669"/>
    <property type="project" value="TreeGrafter"/>
</dbReference>
<dbReference type="RefSeq" id="WP_063478226.1">
    <property type="nucleotide sequence ID" value="NZ_CP147845.1"/>
</dbReference>
<dbReference type="CDD" id="cd11528">
    <property type="entry name" value="NTP-PPase_MazG_Nterm"/>
    <property type="match status" value="1"/>
</dbReference>
<dbReference type="InterPro" id="IPR000878">
    <property type="entry name" value="4pyrrol_Mease"/>
</dbReference>
<keyword evidence="4" id="KW-1185">Reference proteome</keyword>
<dbReference type="NCBIfam" id="NF007113">
    <property type="entry name" value="PRK09562.1"/>
    <property type="match status" value="1"/>
</dbReference>
<dbReference type="NCBIfam" id="TIGR00444">
    <property type="entry name" value="mazG"/>
    <property type="match status" value="1"/>
</dbReference>